<keyword evidence="3" id="KW-1185">Reference proteome</keyword>
<reference evidence="2 3" key="1">
    <citation type="submission" date="2020-08" db="EMBL/GenBank/DDBJ databases">
        <title>A novel species.</title>
        <authorList>
            <person name="Gao J."/>
        </authorList>
    </citation>
    <scope>NUCLEOTIDE SEQUENCE [LARGE SCALE GENOMIC DNA]</scope>
    <source>
        <strain evidence="2 3">CRXT-G-22</strain>
    </source>
</reference>
<keyword evidence="1" id="KW-0732">Signal</keyword>
<dbReference type="Pfam" id="PF13343">
    <property type="entry name" value="SBP_bac_6"/>
    <property type="match status" value="1"/>
</dbReference>
<evidence type="ECO:0000313" key="2">
    <source>
        <dbReference type="EMBL" id="QNP76152.1"/>
    </source>
</evidence>
<dbReference type="KEGG" id="sroi:IAG44_39470"/>
<dbReference type="Gene3D" id="3.40.190.10">
    <property type="entry name" value="Periplasmic binding protein-like II"/>
    <property type="match status" value="2"/>
</dbReference>
<protein>
    <submittedName>
        <fullName evidence="2">Extracellular solute-binding protein</fullName>
    </submittedName>
</protein>
<evidence type="ECO:0000256" key="1">
    <source>
        <dbReference type="ARBA" id="ARBA00022729"/>
    </source>
</evidence>
<sequence>MNRRGLLAVLGAGLLGTVTACGDLEDTKARTAAELLAKPAIDTSDGLRVDGELIADQKLYQAARKDTAVLYSGTGQEAEELTVARFEADTGIRVRLTRLPTNKLAERALSEQGAGRLKAGVIRITDPLVAREFAEAGVYVPYRTPFHDRLPRGTALTSDRYWAGYYIVNAMGYNSAVITDDPPTGWQDLTDPRHKGKLGVVAITTGGSVKALARFQIEEFGAGYLRAQARNRARVFDSTSTEVDALARGEIAIASLSFNNAFAAQAAGAPIKLVVPEEGVAGAPTPLGVTEQGLKSPAARVFANWSVSREGQRFAASQGFIAARTDIGRTRAGAYQLPTADSPRAHLLTEDQMERHSKADERVWRKAFDHLG</sequence>
<evidence type="ECO:0000313" key="3">
    <source>
        <dbReference type="Proteomes" id="UP000516052"/>
    </source>
</evidence>
<dbReference type="PANTHER" id="PTHR30006">
    <property type="entry name" value="THIAMINE-BINDING PERIPLASMIC PROTEIN-RELATED"/>
    <property type="match status" value="1"/>
</dbReference>
<gene>
    <name evidence="2" type="ORF">IAG44_39470</name>
</gene>
<name>A0A7H0ITN6_9ACTN</name>
<dbReference type="EMBL" id="CP060828">
    <property type="protein sequence ID" value="QNP76152.1"/>
    <property type="molecule type" value="Genomic_DNA"/>
</dbReference>
<dbReference type="PANTHER" id="PTHR30006:SF24">
    <property type="entry name" value="SLL0237 PROTEIN"/>
    <property type="match status" value="1"/>
</dbReference>
<organism evidence="2 3">
    <name type="scientific">Streptomyces roseirectus</name>
    <dbReference type="NCBI Taxonomy" id="2768066"/>
    <lineage>
        <taxon>Bacteria</taxon>
        <taxon>Bacillati</taxon>
        <taxon>Actinomycetota</taxon>
        <taxon>Actinomycetes</taxon>
        <taxon>Kitasatosporales</taxon>
        <taxon>Streptomycetaceae</taxon>
        <taxon>Streptomyces</taxon>
    </lineage>
</organism>
<dbReference type="Proteomes" id="UP000516052">
    <property type="component" value="Chromosome"/>
</dbReference>
<proteinExistence type="predicted"/>
<accession>A0A7H0ITN6</accession>
<dbReference type="AlphaFoldDB" id="A0A7H0ITN6"/>
<dbReference type="SUPFAM" id="SSF53850">
    <property type="entry name" value="Periplasmic binding protein-like II"/>
    <property type="match status" value="1"/>
</dbReference>
<dbReference type="PROSITE" id="PS51257">
    <property type="entry name" value="PROKAR_LIPOPROTEIN"/>
    <property type="match status" value="1"/>
</dbReference>